<keyword evidence="2" id="KW-0732">Signal</keyword>
<dbReference type="EMBL" id="JALBUU010000004">
    <property type="protein sequence ID" value="MCI0752180.1"/>
    <property type="molecule type" value="Genomic_DNA"/>
</dbReference>
<organism evidence="3 4">
    <name type="scientific">Teichococcus vastitatis</name>
    <dbReference type="NCBI Taxonomy" id="2307076"/>
    <lineage>
        <taxon>Bacteria</taxon>
        <taxon>Pseudomonadati</taxon>
        <taxon>Pseudomonadota</taxon>
        <taxon>Alphaproteobacteria</taxon>
        <taxon>Acetobacterales</taxon>
        <taxon>Roseomonadaceae</taxon>
        <taxon>Roseomonas</taxon>
    </lineage>
</organism>
<evidence type="ECO:0000256" key="1">
    <source>
        <dbReference type="SAM" id="MobiDB-lite"/>
    </source>
</evidence>
<evidence type="ECO:0000313" key="3">
    <source>
        <dbReference type="EMBL" id="MCI0752180.1"/>
    </source>
</evidence>
<accession>A0ABS9VYY5</accession>
<feature type="compositionally biased region" description="Polar residues" evidence="1">
    <location>
        <begin position="199"/>
        <end position="218"/>
    </location>
</feature>
<feature type="region of interest" description="Disordered" evidence="1">
    <location>
        <begin position="165"/>
        <end position="220"/>
    </location>
</feature>
<sequence>MTRNALDPQLPAGRKGLALARAAACLLVLGGGLAACAPQQTGSSYSSGAVGRAASVNYGTIVGLRPVQVQGGGSGIGTAAGAVAGGVGGSFIGGDWRSNALAGLGGALLGGLAGNALGGGVSGGNAVEYFVREDNGGDISVVQTGEEGLQAGDRVVIVRGDRTRISRAAGGPPPGVPQGNYVPPQGAAYQGQPYPGQPAATQPYTGQPYTGQPYSGQPQGVPVYTAPVRY</sequence>
<evidence type="ECO:0000313" key="4">
    <source>
        <dbReference type="Proteomes" id="UP001201985"/>
    </source>
</evidence>
<comment type="caution">
    <text evidence="3">The sequence shown here is derived from an EMBL/GenBank/DDBJ whole genome shotgun (WGS) entry which is preliminary data.</text>
</comment>
<protein>
    <recommendedName>
        <fullName evidence="5">17 kDa surface antigen</fullName>
    </recommendedName>
</protein>
<dbReference type="RefSeq" id="WP_202910763.1">
    <property type="nucleotide sequence ID" value="NZ_JALBUU010000004.1"/>
</dbReference>
<keyword evidence="4" id="KW-1185">Reference proteome</keyword>
<feature type="chain" id="PRO_5046155479" description="17 kDa surface antigen" evidence="2">
    <location>
        <begin position="35"/>
        <end position="230"/>
    </location>
</feature>
<dbReference type="Proteomes" id="UP001201985">
    <property type="component" value="Unassembled WGS sequence"/>
</dbReference>
<gene>
    <name evidence="3" type="ORF">MON41_00195</name>
</gene>
<evidence type="ECO:0000256" key="2">
    <source>
        <dbReference type="SAM" id="SignalP"/>
    </source>
</evidence>
<feature type="signal peptide" evidence="2">
    <location>
        <begin position="1"/>
        <end position="34"/>
    </location>
</feature>
<evidence type="ECO:0008006" key="5">
    <source>
        <dbReference type="Google" id="ProtNLM"/>
    </source>
</evidence>
<feature type="compositionally biased region" description="Low complexity" evidence="1">
    <location>
        <begin position="177"/>
        <end position="186"/>
    </location>
</feature>
<name>A0ABS9VYY5_9PROT</name>
<proteinExistence type="predicted"/>
<reference evidence="3 4" key="1">
    <citation type="submission" date="2022-03" db="EMBL/GenBank/DDBJ databases">
        <title>Complete genome analysis of Roseomonas KG 17.1 : a prolific producer of plant growth promoters.</title>
        <authorList>
            <person name="Saadouli I."/>
            <person name="Najjari A."/>
            <person name="Mosbah A."/>
            <person name="Ouzari H.I."/>
        </authorList>
    </citation>
    <scope>NUCLEOTIDE SEQUENCE [LARGE SCALE GENOMIC DNA]</scope>
    <source>
        <strain evidence="3 4">KG17-1</strain>
    </source>
</reference>